<dbReference type="EMBL" id="CAJNNW010036742">
    <property type="protein sequence ID" value="CAE8737193.1"/>
    <property type="molecule type" value="Genomic_DNA"/>
</dbReference>
<evidence type="ECO:0000256" key="4">
    <source>
        <dbReference type="ARBA" id="ARBA00022840"/>
    </source>
</evidence>
<keyword evidence="7" id="KW-0493">Microtubule</keyword>
<dbReference type="GO" id="GO:0008017">
    <property type="term" value="F:microtubule binding"/>
    <property type="evidence" value="ECO:0007669"/>
    <property type="project" value="InterPro"/>
</dbReference>
<feature type="domain" description="Kinesin motor" evidence="10">
    <location>
        <begin position="11"/>
        <end position="345"/>
    </location>
</feature>
<dbReference type="InterPro" id="IPR027417">
    <property type="entry name" value="P-loop_NTPase"/>
</dbReference>
<dbReference type="Proteomes" id="UP000626109">
    <property type="component" value="Unassembled WGS sequence"/>
</dbReference>
<dbReference type="InterPro" id="IPR008984">
    <property type="entry name" value="SMAD_FHA_dom_sf"/>
</dbReference>
<dbReference type="InterPro" id="IPR001752">
    <property type="entry name" value="Kinesin_motor_dom"/>
</dbReference>
<dbReference type="GO" id="GO:0007052">
    <property type="term" value="P:mitotic spindle organization"/>
    <property type="evidence" value="ECO:0007669"/>
    <property type="project" value="TreeGrafter"/>
</dbReference>
<dbReference type="SUPFAM" id="SSF49879">
    <property type="entry name" value="SMAD/FHA domain"/>
    <property type="match status" value="1"/>
</dbReference>
<protein>
    <recommendedName>
        <fullName evidence="7">Kinesin-like protein</fullName>
    </recommendedName>
</protein>
<name>A0A813LQQ6_POLGL</name>
<evidence type="ECO:0000256" key="6">
    <source>
        <dbReference type="PROSITE-ProRule" id="PRU00283"/>
    </source>
</evidence>
<evidence type="ECO:0000256" key="2">
    <source>
        <dbReference type="ARBA" id="ARBA00022490"/>
    </source>
</evidence>
<dbReference type="GO" id="GO:0005524">
    <property type="term" value="F:ATP binding"/>
    <property type="evidence" value="ECO:0007669"/>
    <property type="project" value="UniProtKB-UniRule"/>
</dbReference>
<comment type="caution">
    <text evidence="11">The sequence shown here is derived from an EMBL/GenBank/DDBJ whole genome shotgun (WGS) entry which is preliminary data.</text>
</comment>
<comment type="subcellular location">
    <subcellularLocation>
        <location evidence="1">Cytoplasm</location>
    </subcellularLocation>
</comment>
<feature type="region of interest" description="Disordered" evidence="9">
    <location>
        <begin position="855"/>
        <end position="893"/>
    </location>
</feature>
<evidence type="ECO:0000256" key="8">
    <source>
        <dbReference type="SAM" id="Coils"/>
    </source>
</evidence>
<dbReference type="AlphaFoldDB" id="A0A813LQQ6"/>
<gene>
    <name evidence="11" type="ORF">PGLA2088_LOCUS48653</name>
</gene>
<dbReference type="SUPFAM" id="SSF52540">
    <property type="entry name" value="P-loop containing nucleoside triphosphate hydrolases"/>
    <property type="match status" value="1"/>
</dbReference>
<dbReference type="GO" id="GO:0005737">
    <property type="term" value="C:cytoplasm"/>
    <property type="evidence" value="ECO:0007669"/>
    <property type="project" value="UniProtKB-SubCell"/>
</dbReference>
<accession>A0A813LQQ6</accession>
<evidence type="ECO:0000256" key="7">
    <source>
        <dbReference type="RuleBase" id="RU000394"/>
    </source>
</evidence>
<evidence type="ECO:0000256" key="1">
    <source>
        <dbReference type="ARBA" id="ARBA00004496"/>
    </source>
</evidence>
<dbReference type="Gene3D" id="3.40.850.10">
    <property type="entry name" value="Kinesin motor domain"/>
    <property type="match status" value="1"/>
</dbReference>
<dbReference type="Gene3D" id="2.60.200.20">
    <property type="match status" value="1"/>
</dbReference>
<dbReference type="PROSITE" id="PS50067">
    <property type="entry name" value="KINESIN_MOTOR_2"/>
    <property type="match status" value="1"/>
</dbReference>
<dbReference type="InterPro" id="IPR019821">
    <property type="entry name" value="Kinesin_motor_CS"/>
</dbReference>
<keyword evidence="5 8" id="KW-0175">Coiled coil</keyword>
<evidence type="ECO:0000256" key="9">
    <source>
        <dbReference type="SAM" id="MobiDB-lite"/>
    </source>
</evidence>
<keyword evidence="3 6" id="KW-0547">Nucleotide-binding</keyword>
<keyword evidence="4 6" id="KW-0067">ATP-binding</keyword>
<organism evidence="11 12">
    <name type="scientific">Polarella glacialis</name>
    <name type="common">Dinoflagellate</name>
    <dbReference type="NCBI Taxonomy" id="89957"/>
    <lineage>
        <taxon>Eukaryota</taxon>
        <taxon>Sar</taxon>
        <taxon>Alveolata</taxon>
        <taxon>Dinophyceae</taxon>
        <taxon>Suessiales</taxon>
        <taxon>Suessiaceae</taxon>
        <taxon>Polarella</taxon>
    </lineage>
</organism>
<sequence length="957" mass="104037">MAGQESVEANNIRVAIRCRPFSARELTEGSATPALEIHPGATVLVLPVQEARASKSFTYDHVFGFADTQEALFQAAGVQLLENALNAYNGCIFAYGQTGSGKSHSMVGDVHSEAEKGLLPRACLQLFSMLDTARAADARFEATVLASYLEIYNEKVFDLLSGSDRGELQIRSHPQLGAIVGNLTECPVECFAEAHELLDFGATRRAVGATQMNAASSRSHAVFTIQVRMLIACSAGGSVESQAKIHFVDLAGSERQKKSGAVGDRLKEGIGINLSLTTLGRVIADLTKPGTRSVPPFRDSKLTLLLKDALMGNSRTCLLACISPSVFNLDETISTLEFASRCKLVKTNATKNEQSKLDVIDKLTSEKAVIEALLQEEKAKSENRLAELQRQEKHYQEAVRKEQELRLQLESDYKVQQEKELEMTSQLEALKGVQESFTLNQAQINAKREHLQRQREAELSKLGMNFDGLDLVDVHTAPKLVNLHPDPALKGCLVYYLPVGETRIGSDAGRCRVTLIGLNIDAEVCIIDNTDNADLSVKPIGGGVVRVNGCMVNEAAGCLLRDGDRLAIGRAYIFRVQVPNGKRPSVVGSDVLREDFDDFEKAMEEISACTEVDPQWENGIQKAMLLVMSDFGSEAAGKLLSQARRASEACEMANGVLRQMPAEKTGVSKFELSIMFNANGLPDVCVVARRFLPTSASPVIAETGASSAADKAASDPSYSPPVVFDDREELGQEETGTALSAGIWEVEKFWKERLPAMYDAFSTSSFALLEPDQADPGRNLNLRHWESRVWSELSLADFRSLLAENDQLKQSLHTAQEAASAAAVPRKSSRGRAAWEASPLGKLSRAVSPASLLRSSSATRLTAPPTGRQAQFISTPPRHPDFAPPQRSDGQQIGLEPCERDRKFFPGTKRVSTLTAVCFIIYGSCLGGSSCSLVTCDSPGSGFPRVLWLPRVLPWAI</sequence>
<dbReference type="GO" id="GO:0003777">
    <property type="term" value="F:microtubule motor activity"/>
    <property type="evidence" value="ECO:0007669"/>
    <property type="project" value="InterPro"/>
</dbReference>
<evidence type="ECO:0000256" key="3">
    <source>
        <dbReference type="ARBA" id="ARBA00022741"/>
    </source>
</evidence>
<dbReference type="PANTHER" id="PTHR47969">
    <property type="entry name" value="CHROMOSOME-ASSOCIATED KINESIN KIF4A-RELATED"/>
    <property type="match status" value="1"/>
</dbReference>
<dbReference type="GO" id="GO:0007018">
    <property type="term" value="P:microtubule-based movement"/>
    <property type="evidence" value="ECO:0007669"/>
    <property type="project" value="InterPro"/>
</dbReference>
<feature type="binding site" evidence="6">
    <location>
        <begin position="96"/>
        <end position="103"/>
    </location>
    <ligand>
        <name>ATP</name>
        <dbReference type="ChEBI" id="CHEBI:30616"/>
    </ligand>
</feature>
<dbReference type="InterPro" id="IPR036961">
    <property type="entry name" value="Kinesin_motor_dom_sf"/>
</dbReference>
<keyword evidence="2" id="KW-0963">Cytoplasm</keyword>
<dbReference type="PROSITE" id="PS00411">
    <property type="entry name" value="KINESIN_MOTOR_1"/>
    <property type="match status" value="1"/>
</dbReference>
<proteinExistence type="inferred from homology"/>
<dbReference type="PRINTS" id="PR00380">
    <property type="entry name" value="KINESINHEAVY"/>
</dbReference>
<dbReference type="GO" id="GO:0005874">
    <property type="term" value="C:microtubule"/>
    <property type="evidence" value="ECO:0007669"/>
    <property type="project" value="UniProtKB-KW"/>
</dbReference>
<comment type="similarity">
    <text evidence="6 7">Belongs to the TRAFAC class myosin-kinesin ATPase superfamily. Kinesin family.</text>
</comment>
<dbReference type="GO" id="GO:0005875">
    <property type="term" value="C:microtubule associated complex"/>
    <property type="evidence" value="ECO:0007669"/>
    <property type="project" value="TreeGrafter"/>
</dbReference>
<dbReference type="InterPro" id="IPR027640">
    <property type="entry name" value="Kinesin-like_fam"/>
</dbReference>
<dbReference type="PANTHER" id="PTHR47969:SF15">
    <property type="entry name" value="CHROMOSOME-ASSOCIATED KINESIN KIF4A-RELATED"/>
    <property type="match status" value="1"/>
</dbReference>
<reference evidence="11" key="1">
    <citation type="submission" date="2021-02" db="EMBL/GenBank/DDBJ databases">
        <authorList>
            <person name="Dougan E. K."/>
            <person name="Rhodes N."/>
            <person name="Thang M."/>
            <person name="Chan C."/>
        </authorList>
    </citation>
    <scope>NUCLEOTIDE SEQUENCE</scope>
</reference>
<dbReference type="GO" id="GO:0051231">
    <property type="term" value="P:spindle elongation"/>
    <property type="evidence" value="ECO:0007669"/>
    <property type="project" value="TreeGrafter"/>
</dbReference>
<evidence type="ECO:0000313" key="12">
    <source>
        <dbReference type="Proteomes" id="UP000626109"/>
    </source>
</evidence>
<feature type="coiled-coil region" evidence="8">
    <location>
        <begin position="360"/>
        <end position="408"/>
    </location>
</feature>
<evidence type="ECO:0000313" key="11">
    <source>
        <dbReference type="EMBL" id="CAE8737193.1"/>
    </source>
</evidence>
<dbReference type="Pfam" id="PF00225">
    <property type="entry name" value="Kinesin"/>
    <property type="match status" value="1"/>
</dbReference>
<dbReference type="CDD" id="cd00106">
    <property type="entry name" value="KISc"/>
    <property type="match status" value="1"/>
</dbReference>
<evidence type="ECO:0000259" key="10">
    <source>
        <dbReference type="PROSITE" id="PS50067"/>
    </source>
</evidence>
<evidence type="ECO:0000256" key="5">
    <source>
        <dbReference type="ARBA" id="ARBA00023054"/>
    </source>
</evidence>
<keyword evidence="6 7" id="KW-0505">Motor protein</keyword>
<dbReference type="SMART" id="SM00129">
    <property type="entry name" value="KISc"/>
    <property type="match status" value="1"/>
</dbReference>